<dbReference type="Pfam" id="PF00512">
    <property type="entry name" value="HisKA"/>
    <property type="match status" value="1"/>
</dbReference>
<dbReference type="PROSITE" id="PS50109">
    <property type="entry name" value="HIS_KIN"/>
    <property type="match status" value="1"/>
</dbReference>
<dbReference type="GO" id="GO:0000155">
    <property type="term" value="F:phosphorelay sensor kinase activity"/>
    <property type="evidence" value="ECO:0007669"/>
    <property type="project" value="InterPro"/>
</dbReference>
<dbReference type="RefSeq" id="WP_101183137.1">
    <property type="nucleotide sequence ID" value="NZ_CP031218.1"/>
</dbReference>
<dbReference type="KEGG" id="ahs:AHALO_1600"/>
<dbReference type="Gene3D" id="1.10.287.130">
    <property type="match status" value="1"/>
</dbReference>
<dbReference type="SUPFAM" id="SSF47384">
    <property type="entry name" value="Homodimeric domain of signal transducing histidine kinase"/>
    <property type="match status" value="1"/>
</dbReference>
<proteinExistence type="predicted"/>
<dbReference type="Gene3D" id="3.30.565.10">
    <property type="entry name" value="Histidine kinase-like ATPase, C-terminal domain"/>
    <property type="match status" value="1"/>
</dbReference>
<evidence type="ECO:0000256" key="2">
    <source>
        <dbReference type="ARBA" id="ARBA00012438"/>
    </source>
</evidence>
<dbReference type="SMART" id="SM00388">
    <property type="entry name" value="HisKA"/>
    <property type="match status" value="1"/>
</dbReference>
<dbReference type="InterPro" id="IPR003594">
    <property type="entry name" value="HATPase_dom"/>
</dbReference>
<keyword evidence="11" id="KW-1185">Reference proteome</keyword>
<dbReference type="Gene3D" id="3.30.450.20">
    <property type="entry name" value="PAS domain"/>
    <property type="match status" value="2"/>
</dbReference>
<dbReference type="PRINTS" id="PR00344">
    <property type="entry name" value="BCTRLSENSOR"/>
</dbReference>
<gene>
    <name evidence="10" type="ORF">CP960_00060</name>
</gene>
<dbReference type="GO" id="GO:0005524">
    <property type="term" value="F:ATP binding"/>
    <property type="evidence" value="ECO:0007669"/>
    <property type="project" value="UniProtKB-KW"/>
</dbReference>
<keyword evidence="8" id="KW-0902">Two-component regulatory system</keyword>
<dbReference type="PANTHER" id="PTHR43065">
    <property type="entry name" value="SENSOR HISTIDINE KINASE"/>
    <property type="match status" value="1"/>
</dbReference>
<evidence type="ECO:0000256" key="1">
    <source>
        <dbReference type="ARBA" id="ARBA00000085"/>
    </source>
</evidence>
<evidence type="ECO:0000256" key="5">
    <source>
        <dbReference type="ARBA" id="ARBA00022741"/>
    </source>
</evidence>
<accession>A0A2N1J6M7</accession>
<dbReference type="EC" id="2.7.13.3" evidence="2"/>
<dbReference type="AlphaFoldDB" id="A0A2N1J6M7"/>
<evidence type="ECO:0000313" key="10">
    <source>
        <dbReference type="EMBL" id="PKI82184.1"/>
    </source>
</evidence>
<dbReference type="EMBL" id="NXIF01000002">
    <property type="protein sequence ID" value="PKI82184.1"/>
    <property type="molecule type" value="Genomic_DNA"/>
</dbReference>
<reference evidence="10 11" key="1">
    <citation type="submission" date="2017-09" db="EMBL/GenBank/DDBJ databases">
        <title>Genomics of the genus Arcobacter.</title>
        <authorList>
            <person name="Perez-Cataluna A."/>
            <person name="Figueras M.J."/>
            <person name="Salas-Masso N."/>
        </authorList>
    </citation>
    <scope>NUCLEOTIDE SEQUENCE [LARGE SCALE GENOMIC DNA]</scope>
    <source>
        <strain evidence="10 11">DSM 18005</strain>
    </source>
</reference>
<keyword evidence="5" id="KW-0547">Nucleotide-binding</keyword>
<evidence type="ECO:0000256" key="7">
    <source>
        <dbReference type="ARBA" id="ARBA00022840"/>
    </source>
</evidence>
<dbReference type="Pfam" id="PF02518">
    <property type="entry name" value="HATPase_c"/>
    <property type="match status" value="1"/>
</dbReference>
<name>A0A2N1J6M7_9BACT</name>
<dbReference type="InterPro" id="IPR036097">
    <property type="entry name" value="HisK_dim/P_sf"/>
</dbReference>
<evidence type="ECO:0000256" key="4">
    <source>
        <dbReference type="ARBA" id="ARBA00022679"/>
    </source>
</evidence>
<keyword evidence="3" id="KW-0597">Phosphoprotein</keyword>
<dbReference type="InterPro" id="IPR035965">
    <property type="entry name" value="PAS-like_dom_sf"/>
</dbReference>
<protein>
    <recommendedName>
        <fullName evidence="2">histidine kinase</fullName>
        <ecNumber evidence="2">2.7.13.3</ecNumber>
    </recommendedName>
</protein>
<dbReference type="PANTHER" id="PTHR43065:SF10">
    <property type="entry name" value="PEROXIDE STRESS-ACTIVATED HISTIDINE KINASE MAK3"/>
    <property type="match status" value="1"/>
</dbReference>
<dbReference type="SMART" id="SM00387">
    <property type="entry name" value="HATPase_c"/>
    <property type="match status" value="1"/>
</dbReference>
<evidence type="ECO:0000313" key="11">
    <source>
        <dbReference type="Proteomes" id="UP000233248"/>
    </source>
</evidence>
<dbReference type="InterPro" id="IPR000014">
    <property type="entry name" value="PAS"/>
</dbReference>
<dbReference type="SMART" id="SM00091">
    <property type="entry name" value="PAS"/>
    <property type="match status" value="2"/>
</dbReference>
<comment type="catalytic activity">
    <reaction evidence="1">
        <text>ATP + protein L-histidine = ADP + protein N-phospho-L-histidine.</text>
        <dbReference type="EC" id="2.7.13.3"/>
    </reaction>
</comment>
<comment type="caution">
    <text evidence="10">The sequence shown here is derived from an EMBL/GenBank/DDBJ whole genome shotgun (WGS) entry which is preliminary data.</text>
</comment>
<evidence type="ECO:0000256" key="6">
    <source>
        <dbReference type="ARBA" id="ARBA00022777"/>
    </source>
</evidence>
<keyword evidence="6 10" id="KW-0418">Kinase</keyword>
<dbReference type="Pfam" id="PF13426">
    <property type="entry name" value="PAS_9"/>
    <property type="match status" value="1"/>
</dbReference>
<dbReference type="InterPro" id="IPR005467">
    <property type="entry name" value="His_kinase_dom"/>
</dbReference>
<dbReference type="InterPro" id="IPR004358">
    <property type="entry name" value="Sig_transdc_His_kin-like_C"/>
</dbReference>
<feature type="domain" description="Histidine kinase" evidence="9">
    <location>
        <begin position="272"/>
        <end position="496"/>
    </location>
</feature>
<evidence type="ECO:0000259" key="9">
    <source>
        <dbReference type="PROSITE" id="PS50109"/>
    </source>
</evidence>
<dbReference type="CDD" id="cd00082">
    <property type="entry name" value="HisKA"/>
    <property type="match status" value="1"/>
</dbReference>
<dbReference type="CDD" id="cd00130">
    <property type="entry name" value="PAS"/>
    <property type="match status" value="1"/>
</dbReference>
<keyword evidence="4" id="KW-0808">Transferase</keyword>
<organism evidence="10 11">
    <name type="scientific">Malaciobacter halophilus</name>
    <dbReference type="NCBI Taxonomy" id="197482"/>
    <lineage>
        <taxon>Bacteria</taxon>
        <taxon>Pseudomonadati</taxon>
        <taxon>Campylobacterota</taxon>
        <taxon>Epsilonproteobacteria</taxon>
        <taxon>Campylobacterales</taxon>
        <taxon>Arcobacteraceae</taxon>
        <taxon>Malaciobacter</taxon>
    </lineage>
</organism>
<dbReference type="InterPro" id="IPR003661">
    <property type="entry name" value="HisK_dim/P_dom"/>
</dbReference>
<dbReference type="SUPFAM" id="SSF55874">
    <property type="entry name" value="ATPase domain of HSP90 chaperone/DNA topoisomerase II/histidine kinase"/>
    <property type="match status" value="1"/>
</dbReference>
<sequence>MKFEKFDFICNTVDNGVIILDDTLKVYFWNSWLETRTNIKADDIVSKNLIDYFKDINEKTLKRKIKASLALNSATFYHTGINKYLLNIELNKVANKVFDNMQQGVTITPYDKTNKLVVLYIYDNTILCETNHELEQTKNHLEDSLEEISLLLNTTLEAIFLFENDKCVNANKIALELFNYSNKEEVLNKEIYDFIDSKSLEKIIQIDEKPIELKMTKKDNSTFPALTRIKDTKLKNKMFKILTVMDLSELKQKDKLLVEQTKMAALGEMIGNIAHQWRQPLSTISTAASGLKMHKELDIITEEIFEESIHAIIRNSKHLSQTIDDFRDFLKSDKKKVEFDIKENIQRNITILEGTLKNQSIQLILNCKESYIIKSYPNEFTQAFLNIINNAKDAFLDKNIDLDKRVIVIDIYKKHENIILKIQDSAGGIEPQIIDKIFEPYFTTKHKDVGTGLGLYMTHQLIDVSMNGKIEAFNKKFSYNDLTYYGACFKLTLPII</sequence>
<evidence type="ECO:0000256" key="8">
    <source>
        <dbReference type="ARBA" id="ARBA00023012"/>
    </source>
</evidence>
<keyword evidence="7" id="KW-0067">ATP-binding</keyword>
<dbReference type="InterPro" id="IPR036890">
    <property type="entry name" value="HATPase_C_sf"/>
</dbReference>
<dbReference type="Proteomes" id="UP000233248">
    <property type="component" value="Unassembled WGS sequence"/>
</dbReference>
<dbReference type="OrthoDB" id="9805967at2"/>
<dbReference type="SUPFAM" id="SSF55785">
    <property type="entry name" value="PYP-like sensor domain (PAS domain)"/>
    <property type="match status" value="2"/>
</dbReference>
<evidence type="ECO:0000256" key="3">
    <source>
        <dbReference type="ARBA" id="ARBA00022553"/>
    </source>
</evidence>